<dbReference type="InterPro" id="IPR020449">
    <property type="entry name" value="Tscrpt_reg_AraC-type_HTH"/>
</dbReference>
<accession>A0A9W6I564</accession>
<dbReference type="AlphaFoldDB" id="A0A9W6I564"/>
<dbReference type="EMBL" id="BSEV01000015">
    <property type="protein sequence ID" value="GLK12285.1"/>
    <property type="molecule type" value="Genomic_DNA"/>
</dbReference>
<sequence length="256" mass="27914">MEEVLEKAVRRVIETMRERLGDELTIDDMARTAMFSKFHFSRVFRQVTGISPGRFLSALRLQEAKRLLLSTSLSVADISIQVGYSSVGTFSSRFKSCVGLAPTTYRQHGGFAPLILTSDRTDEEEARLATVQGKVWAPPSGQCGLIFVGLFPTCIPQGPPVRCTVLRRPGPYVLEDVPQGTWHLLAHSVTPGSEKVVGGTNRDPSLYVGGYGPITVRRDVVVKPADVQLRPMGTLDPPVLLALLDVRLVALNSVAS</sequence>
<dbReference type="Pfam" id="PF12833">
    <property type="entry name" value="HTH_18"/>
    <property type="match status" value="1"/>
</dbReference>
<organism evidence="5 6">
    <name type="scientific">Streptosporangium carneum</name>
    <dbReference type="NCBI Taxonomy" id="47481"/>
    <lineage>
        <taxon>Bacteria</taxon>
        <taxon>Bacillati</taxon>
        <taxon>Actinomycetota</taxon>
        <taxon>Actinomycetes</taxon>
        <taxon>Streptosporangiales</taxon>
        <taxon>Streptosporangiaceae</taxon>
        <taxon>Streptosporangium</taxon>
    </lineage>
</organism>
<dbReference type="InterPro" id="IPR018062">
    <property type="entry name" value="HTH_AraC-typ_CS"/>
</dbReference>
<dbReference type="PROSITE" id="PS01124">
    <property type="entry name" value="HTH_ARAC_FAMILY_2"/>
    <property type="match status" value="1"/>
</dbReference>
<dbReference type="GO" id="GO:0003700">
    <property type="term" value="F:DNA-binding transcription factor activity"/>
    <property type="evidence" value="ECO:0007669"/>
    <property type="project" value="InterPro"/>
</dbReference>
<dbReference type="PANTHER" id="PTHR46796">
    <property type="entry name" value="HTH-TYPE TRANSCRIPTIONAL ACTIVATOR RHAS-RELATED"/>
    <property type="match status" value="1"/>
</dbReference>
<name>A0A9W6I564_9ACTN</name>
<gene>
    <name evidence="5" type="ORF">GCM10017600_56940</name>
</gene>
<dbReference type="InterPro" id="IPR009057">
    <property type="entry name" value="Homeodomain-like_sf"/>
</dbReference>
<dbReference type="SMART" id="SM00342">
    <property type="entry name" value="HTH_ARAC"/>
    <property type="match status" value="1"/>
</dbReference>
<evidence type="ECO:0000256" key="1">
    <source>
        <dbReference type="ARBA" id="ARBA00023015"/>
    </source>
</evidence>
<keyword evidence="2" id="KW-0238">DNA-binding</keyword>
<dbReference type="GO" id="GO:0043565">
    <property type="term" value="F:sequence-specific DNA binding"/>
    <property type="evidence" value="ECO:0007669"/>
    <property type="project" value="InterPro"/>
</dbReference>
<dbReference type="InterPro" id="IPR050204">
    <property type="entry name" value="AraC_XylS_family_regulators"/>
</dbReference>
<evidence type="ECO:0000313" key="6">
    <source>
        <dbReference type="Proteomes" id="UP001143474"/>
    </source>
</evidence>
<evidence type="ECO:0000259" key="4">
    <source>
        <dbReference type="PROSITE" id="PS01124"/>
    </source>
</evidence>
<keyword evidence="1" id="KW-0805">Transcription regulation</keyword>
<feature type="domain" description="HTH araC/xylS-type" evidence="4">
    <location>
        <begin position="10"/>
        <end position="108"/>
    </location>
</feature>
<dbReference type="RefSeq" id="WP_271220618.1">
    <property type="nucleotide sequence ID" value="NZ_BAAAVD010000004.1"/>
</dbReference>
<dbReference type="InterPro" id="IPR018060">
    <property type="entry name" value="HTH_AraC"/>
</dbReference>
<dbReference type="SUPFAM" id="SSF46689">
    <property type="entry name" value="Homeodomain-like"/>
    <property type="match status" value="2"/>
</dbReference>
<keyword evidence="3" id="KW-0804">Transcription</keyword>
<dbReference type="Proteomes" id="UP001143474">
    <property type="component" value="Unassembled WGS sequence"/>
</dbReference>
<evidence type="ECO:0000256" key="2">
    <source>
        <dbReference type="ARBA" id="ARBA00023125"/>
    </source>
</evidence>
<dbReference type="PANTHER" id="PTHR46796:SF2">
    <property type="entry name" value="TRANSCRIPTIONAL REGULATORY PROTEIN"/>
    <property type="match status" value="1"/>
</dbReference>
<evidence type="ECO:0000256" key="3">
    <source>
        <dbReference type="ARBA" id="ARBA00023163"/>
    </source>
</evidence>
<proteinExistence type="predicted"/>
<dbReference type="PRINTS" id="PR00032">
    <property type="entry name" value="HTHARAC"/>
</dbReference>
<protein>
    <submittedName>
        <fullName evidence="5">AraC family transcriptional regulator</fullName>
    </submittedName>
</protein>
<evidence type="ECO:0000313" key="5">
    <source>
        <dbReference type="EMBL" id="GLK12285.1"/>
    </source>
</evidence>
<comment type="caution">
    <text evidence="5">The sequence shown here is derived from an EMBL/GenBank/DDBJ whole genome shotgun (WGS) entry which is preliminary data.</text>
</comment>
<reference evidence="5" key="1">
    <citation type="journal article" date="2014" name="Int. J. Syst. Evol. Microbiol.">
        <title>Complete genome sequence of Corynebacterium casei LMG S-19264T (=DSM 44701T), isolated from a smear-ripened cheese.</title>
        <authorList>
            <consortium name="US DOE Joint Genome Institute (JGI-PGF)"/>
            <person name="Walter F."/>
            <person name="Albersmeier A."/>
            <person name="Kalinowski J."/>
            <person name="Ruckert C."/>
        </authorList>
    </citation>
    <scope>NUCLEOTIDE SEQUENCE</scope>
    <source>
        <strain evidence="5">VKM Ac-2007</strain>
    </source>
</reference>
<dbReference type="Gene3D" id="1.10.10.60">
    <property type="entry name" value="Homeodomain-like"/>
    <property type="match status" value="2"/>
</dbReference>
<keyword evidence="6" id="KW-1185">Reference proteome</keyword>
<dbReference type="PROSITE" id="PS00041">
    <property type="entry name" value="HTH_ARAC_FAMILY_1"/>
    <property type="match status" value="1"/>
</dbReference>
<reference evidence="5" key="2">
    <citation type="submission" date="2023-01" db="EMBL/GenBank/DDBJ databases">
        <authorList>
            <person name="Sun Q."/>
            <person name="Evtushenko L."/>
        </authorList>
    </citation>
    <scope>NUCLEOTIDE SEQUENCE</scope>
    <source>
        <strain evidence="5">VKM Ac-2007</strain>
    </source>
</reference>